<dbReference type="EMBL" id="CAJVPS010007427">
    <property type="protein sequence ID" value="CAG8634768.1"/>
    <property type="molecule type" value="Genomic_DNA"/>
</dbReference>
<feature type="domain" description="F-box" evidence="1">
    <location>
        <begin position="5"/>
        <end position="46"/>
    </location>
</feature>
<evidence type="ECO:0000313" key="2">
    <source>
        <dbReference type="EMBL" id="CAG8634768.1"/>
    </source>
</evidence>
<comment type="caution">
    <text evidence="2">The sequence shown here is derived from an EMBL/GenBank/DDBJ whole genome shotgun (WGS) entry which is preliminary data.</text>
</comment>
<dbReference type="SUPFAM" id="SSF52047">
    <property type="entry name" value="RNI-like"/>
    <property type="match status" value="1"/>
</dbReference>
<dbReference type="Proteomes" id="UP000789508">
    <property type="component" value="Unassembled WGS sequence"/>
</dbReference>
<protein>
    <submittedName>
        <fullName evidence="2">6563_t:CDS:1</fullName>
    </submittedName>
</protein>
<organism evidence="2 3">
    <name type="scientific">Ambispora leptoticha</name>
    <dbReference type="NCBI Taxonomy" id="144679"/>
    <lineage>
        <taxon>Eukaryota</taxon>
        <taxon>Fungi</taxon>
        <taxon>Fungi incertae sedis</taxon>
        <taxon>Mucoromycota</taxon>
        <taxon>Glomeromycotina</taxon>
        <taxon>Glomeromycetes</taxon>
        <taxon>Archaeosporales</taxon>
        <taxon>Ambisporaceae</taxon>
        <taxon>Ambispora</taxon>
    </lineage>
</organism>
<evidence type="ECO:0000259" key="1">
    <source>
        <dbReference type="Pfam" id="PF12937"/>
    </source>
</evidence>
<dbReference type="InterPro" id="IPR032675">
    <property type="entry name" value="LRR_dom_sf"/>
</dbReference>
<dbReference type="Pfam" id="PF12937">
    <property type="entry name" value="F-box-like"/>
    <property type="match status" value="1"/>
</dbReference>
<proteinExistence type="predicted"/>
<dbReference type="InterPro" id="IPR001810">
    <property type="entry name" value="F-box_dom"/>
</dbReference>
<sequence>MSDTPPEILQEIFQRLVERTDDLYSLLFVNRHWCANAIVALWRSPFYYAKSQRKVIDTYLLCLPKKSLRRLGLEHVIRDQNPLFNYPAYLKSFSIKDIFCAVEDWYVSAYSKIWRRSDNIQSNLQIEDLWLHEYQIVTEICNLIANKSIALESFSIDILDLEIAEILSGYDIEFWKEIEARHQITFNLTLSNEITYPCEFDIENMEIIQDVITSLLKNATHLLKKIRRFECGGSLLFEAPELLKMISSIATNIETFIVSAPEENEHLELAEEDIIRFIQTQNRLRKIKFREWCFETCDVAECLSVRHATLRELEFHGCTFFRNDALKGLHLCTGLESLKFIDVAGVTSNVLDTISNTIFPNLKHLTFSQHYTCIDEDEEYPSVQLISIIANNSKFLHSLCLTQIQFEWYTGVLPTLTQCKNLRKLQLQIEKYEEFLVFYEVLNACKNLRSLEILGEVSPREQQQWPLTNGNEVFVEMAQHIPSSLEYLLISLSFLYSPTEFATFLEYLKHMPRRIILEVKMFEYWFLQTMLKYANNAGRKVIDSRIEESPRSSKLKRVSIKLDKRNA</sequence>
<evidence type="ECO:0000313" key="3">
    <source>
        <dbReference type="Proteomes" id="UP000789508"/>
    </source>
</evidence>
<name>A0A9N9DDB0_9GLOM</name>
<accession>A0A9N9DDB0</accession>
<dbReference type="OrthoDB" id="2325710at2759"/>
<dbReference type="AlphaFoldDB" id="A0A9N9DDB0"/>
<dbReference type="Gene3D" id="3.80.10.10">
    <property type="entry name" value="Ribonuclease Inhibitor"/>
    <property type="match status" value="1"/>
</dbReference>
<keyword evidence="3" id="KW-1185">Reference proteome</keyword>
<reference evidence="2" key="1">
    <citation type="submission" date="2021-06" db="EMBL/GenBank/DDBJ databases">
        <authorList>
            <person name="Kallberg Y."/>
            <person name="Tangrot J."/>
            <person name="Rosling A."/>
        </authorList>
    </citation>
    <scope>NUCLEOTIDE SEQUENCE</scope>
    <source>
        <strain evidence="2">FL130A</strain>
    </source>
</reference>
<gene>
    <name evidence="2" type="ORF">ALEPTO_LOCUS9498</name>
</gene>